<name>A0ACC6KT89_9SPHI</name>
<accession>A0ACC6KT89</accession>
<dbReference type="EMBL" id="JAVDTF010000001">
    <property type="protein sequence ID" value="MDR6782348.1"/>
    <property type="molecule type" value="Genomic_DNA"/>
</dbReference>
<evidence type="ECO:0000313" key="1">
    <source>
        <dbReference type="EMBL" id="MDR6782348.1"/>
    </source>
</evidence>
<keyword evidence="2" id="KW-1185">Reference proteome</keyword>
<comment type="caution">
    <text evidence="1">The sequence shown here is derived from an EMBL/GenBank/DDBJ whole genome shotgun (WGS) entry which is preliminary data.</text>
</comment>
<evidence type="ECO:0000313" key="2">
    <source>
        <dbReference type="Proteomes" id="UP001246858"/>
    </source>
</evidence>
<proteinExistence type="predicted"/>
<reference evidence="1" key="1">
    <citation type="submission" date="2023-07" db="EMBL/GenBank/DDBJ databases">
        <title>Sorghum-associated microbial communities from plants grown in Nebraska, USA.</title>
        <authorList>
            <person name="Schachtman D."/>
        </authorList>
    </citation>
    <scope>NUCLEOTIDE SEQUENCE</scope>
    <source>
        <strain evidence="1">2697</strain>
    </source>
</reference>
<gene>
    <name evidence="1" type="ORF">J2X78_000900</name>
</gene>
<dbReference type="Proteomes" id="UP001246858">
    <property type="component" value="Unassembled WGS sequence"/>
</dbReference>
<protein>
    <submittedName>
        <fullName evidence="1">Uncharacterized protein</fullName>
    </submittedName>
</protein>
<organism evidence="1 2">
    <name type="scientific">Pedobacter africanus</name>
    <dbReference type="NCBI Taxonomy" id="151894"/>
    <lineage>
        <taxon>Bacteria</taxon>
        <taxon>Pseudomonadati</taxon>
        <taxon>Bacteroidota</taxon>
        <taxon>Sphingobacteriia</taxon>
        <taxon>Sphingobacteriales</taxon>
        <taxon>Sphingobacteriaceae</taxon>
        <taxon>Pedobacter</taxon>
    </lineage>
</organism>
<sequence length="462" mass="52823">MIKQVLSREEVSLLETGYFNSLPLHKCQINRDWKLTKKACVVLSRKLANGNICAAFYIIDLYCTGVKQVGFMPDLAPTDLFKKVLVIFNQSAYRMIDCEYSLAYQLIEDALDYAKGNGIAPDDNFSHIKHMLDAEPPKPAAKHPIEFGKNGKPFLCLSDDDDKLSYYLTQLEKHLGEGKYNYKSSLYMSESEDLSHYLNRWTAADWNDFIDEFDLEDHIDDYPVMDYMFKKIFDGYEDSEGLKLKLDNFIATCRVGFGQSYERTFSDLPGELDALESLIMYSQSAGKAECEKMLKQTLGYIEKWPHNIEFRNFQIILEASLGVGDATARLKQMTVDFPEYLPARVNYARALTLAGDFDEARKICGYKETLDEICPTRTEFSEREFLPFVHFMAYGYAQERKIYHAYLYVSMLAKVDPEIAEMGYDDQLLAYTNGSAIALLLDYIDAAKHNPDTKAVVLALLG</sequence>